<protein>
    <submittedName>
        <fullName evidence="1">Uncharacterized protein</fullName>
    </submittedName>
</protein>
<organism evidence="1 2">
    <name type="scientific">Favolaschia claudopus</name>
    <dbReference type="NCBI Taxonomy" id="2862362"/>
    <lineage>
        <taxon>Eukaryota</taxon>
        <taxon>Fungi</taxon>
        <taxon>Dikarya</taxon>
        <taxon>Basidiomycota</taxon>
        <taxon>Agaricomycotina</taxon>
        <taxon>Agaricomycetes</taxon>
        <taxon>Agaricomycetidae</taxon>
        <taxon>Agaricales</taxon>
        <taxon>Marasmiineae</taxon>
        <taxon>Mycenaceae</taxon>
        <taxon>Favolaschia</taxon>
    </lineage>
</organism>
<name>A0AAV9ZY49_9AGAR</name>
<dbReference type="Proteomes" id="UP001362999">
    <property type="component" value="Unassembled WGS sequence"/>
</dbReference>
<reference evidence="1 2" key="1">
    <citation type="journal article" date="2024" name="J Genomics">
        <title>Draft genome sequencing and assembly of Favolaschia claudopus CIRM-BRFM 2984 isolated from oak limbs.</title>
        <authorList>
            <person name="Navarro D."/>
            <person name="Drula E."/>
            <person name="Chaduli D."/>
            <person name="Cazenave R."/>
            <person name="Ahrendt S."/>
            <person name="Wang J."/>
            <person name="Lipzen A."/>
            <person name="Daum C."/>
            <person name="Barry K."/>
            <person name="Grigoriev I.V."/>
            <person name="Favel A."/>
            <person name="Rosso M.N."/>
            <person name="Martin F."/>
        </authorList>
    </citation>
    <scope>NUCLEOTIDE SEQUENCE [LARGE SCALE GENOMIC DNA]</scope>
    <source>
        <strain evidence="1 2">CIRM-BRFM 2984</strain>
    </source>
</reference>
<keyword evidence="2" id="KW-1185">Reference proteome</keyword>
<evidence type="ECO:0000313" key="2">
    <source>
        <dbReference type="Proteomes" id="UP001362999"/>
    </source>
</evidence>
<comment type="caution">
    <text evidence="1">The sequence shown here is derived from an EMBL/GenBank/DDBJ whole genome shotgun (WGS) entry which is preliminary data.</text>
</comment>
<accession>A0AAV9ZY49</accession>
<evidence type="ECO:0000313" key="1">
    <source>
        <dbReference type="EMBL" id="KAK6996177.1"/>
    </source>
</evidence>
<gene>
    <name evidence="1" type="ORF">R3P38DRAFT_3371274</name>
</gene>
<feature type="non-terminal residue" evidence="1">
    <location>
        <position position="146"/>
    </location>
</feature>
<dbReference type="AlphaFoldDB" id="A0AAV9ZY49"/>
<sequence>MNLVTIVHENDAKPSPGALYHQEANQEMSSSNKIPSFHEIFDPLRKVATVGSENPTLLGVDWHPAAELADPSEDCFHTICSELFPTKPVGLLRQTGWQDAIFYPGPEHRSSSWPRYLRLLPMVLALEAHPLCSGRLQYTWRWKKEK</sequence>
<dbReference type="EMBL" id="JAWWNJ010000099">
    <property type="protein sequence ID" value="KAK6996177.1"/>
    <property type="molecule type" value="Genomic_DNA"/>
</dbReference>
<proteinExistence type="predicted"/>